<feature type="domain" description="Gp5/Type VI secretion system Vgr protein OB-fold" evidence="1">
    <location>
        <begin position="8"/>
        <end position="76"/>
    </location>
</feature>
<dbReference type="SUPFAM" id="SSF69255">
    <property type="entry name" value="gp5 N-terminal domain-like"/>
    <property type="match status" value="1"/>
</dbReference>
<keyword evidence="3" id="KW-1185">Reference proteome</keyword>
<reference evidence="2 3" key="1">
    <citation type="submission" date="2023-08" db="EMBL/GenBank/DDBJ databases">
        <title>The draft genome sequence of Paracraurococcus sp. LOR1-02.</title>
        <authorList>
            <person name="Kingkaew E."/>
            <person name="Tanasupawat S."/>
        </authorList>
    </citation>
    <scope>NUCLEOTIDE SEQUENCE [LARGE SCALE GENOMIC DNA]</scope>
    <source>
        <strain evidence="2 3">LOR1-02</strain>
    </source>
</reference>
<dbReference type="Proteomes" id="UP001243009">
    <property type="component" value="Unassembled WGS sequence"/>
</dbReference>
<evidence type="ECO:0000313" key="3">
    <source>
        <dbReference type="Proteomes" id="UP001243009"/>
    </source>
</evidence>
<name>A0ABT9E9M5_9PROT</name>
<dbReference type="EMBL" id="JAUTWS010000062">
    <property type="protein sequence ID" value="MDO9712900.1"/>
    <property type="molecule type" value="Genomic_DNA"/>
</dbReference>
<proteinExistence type="predicted"/>
<sequence length="161" mass="17181">MEGVAIGTVVDRDGQGRVKLRFPWLDDAFVSDWVPVAAPMAGAGRGLFMMPEVGDEVLCAFQHGTFEHPVVIGFLWNGVDKPPTDEPRERMICTRNGHKIRFLDSTPTGGDMGGIIVQDAHGNSVSLSNGQVAVTAVAVVQITAPTVLINGRLVLPVPNPI</sequence>
<gene>
    <name evidence="2" type="ORF">Q7A36_31520</name>
</gene>
<evidence type="ECO:0000259" key="1">
    <source>
        <dbReference type="Pfam" id="PF04717"/>
    </source>
</evidence>
<dbReference type="InterPro" id="IPR006531">
    <property type="entry name" value="Gp5/Vgr_OB"/>
</dbReference>
<accession>A0ABT9E9M5</accession>
<dbReference type="Gene3D" id="2.40.50.230">
    <property type="entry name" value="Gp5 N-terminal domain"/>
    <property type="match status" value="1"/>
</dbReference>
<organism evidence="2 3">
    <name type="scientific">Paracraurococcus lichenis</name>
    <dbReference type="NCBI Taxonomy" id="3064888"/>
    <lineage>
        <taxon>Bacteria</taxon>
        <taxon>Pseudomonadati</taxon>
        <taxon>Pseudomonadota</taxon>
        <taxon>Alphaproteobacteria</taxon>
        <taxon>Acetobacterales</taxon>
        <taxon>Roseomonadaceae</taxon>
        <taxon>Paracraurococcus</taxon>
    </lineage>
</organism>
<evidence type="ECO:0000313" key="2">
    <source>
        <dbReference type="EMBL" id="MDO9712900.1"/>
    </source>
</evidence>
<dbReference type="RefSeq" id="WP_305107762.1">
    <property type="nucleotide sequence ID" value="NZ_JAUTWS010000062.1"/>
</dbReference>
<dbReference type="Pfam" id="PF04717">
    <property type="entry name" value="Phage_base_V"/>
    <property type="match status" value="1"/>
</dbReference>
<dbReference type="InterPro" id="IPR037026">
    <property type="entry name" value="Vgr_OB-fold_dom_sf"/>
</dbReference>
<protein>
    <submittedName>
        <fullName evidence="2">Phage baseplate assembly protein V</fullName>
    </submittedName>
</protein>
<comment type="caution">
    <text evidence="2">The sequence shown here is derived from an EMBL/GenBank/DDBJ whole genome shotgun (WGS) entry which is preliminary data.</text>
</comment>